<dbReference type="GO" id="GO:0003677">
    <property type="term" value="F:DNA binding"/>
    <property type="evidence" value="ECO:0007669"/>
    <property type="project" value="UniProtKB-UniRule"/>
</dbReference>
<evidence type="ECO:0000313" key="20">
    <source>
        <dbReference type="EMBL" id="CUF64667.1"/>
    </source>
</evidence>
<evidence type="ECO:0000256" key="8">
    <source>
        <dbReference type="ARBA" id="ARBA00022839"/>
    </source>
</evidence>
<keyword evidence="6 16" id="KW-0227">DNA damage</keyword>
<keyword evidence="12 16" id="KW-0539">Nucleus</keyword>
<dbReference type="PANTHER" id="PTHR11081:SF9">
    <property type="entry name" value="FLAP ENDONUCLEASE 1"/>
    <property type="match status" value="1"/>
</dbReference>
<evidence type="ECO:0000256" key="4">
    <source>
        <dbReference type="ARBA" id="ARBA00022723"/>
    </source>
</evidence>
<dbReference type="Proteomes" id="UP000051952">
    <property type="component" value="Unassembled WGS sequence"/>
</dbReference>
<dbReference type="AlphaFoldDB" id="A0A0S4IVR8"/>
<evidence type="ECO:0000256" key="13">
    <source>
        <dbReference type="ARBA" id="ARBA00029382"/>
    </source>
</evidence>
<dbReference type="InterPro" id="IPR006086">
    <property type="entry name" value="XPG-I_dom"/>
</dbReference>
<evidence type="ECO:0000256" key="3">
    <source>
        <dbReference type="ARBA" id="ARBA00022722"/>
    </source>
</evidence>
<dbReference type="Pfam" id="PF00752">
    <property type="entry name" value="XPG_N"/>
    <property type="match status" value="1"/>
</dbReference>
<dbReference type="SMART" id="SM00279">
    <property type="entry name" value="HhH2"/>
    <property type="match status" value="1"/>
</dbReference>
<sequence length="389" mass="43694">MGILGLSKLLYQECPASIKEEEMKNYFGRRIAIDASMSIYQFVIAMKGFSEGQGMELTNEAGEVTSHINGLFQRTLRMVDEGLKPIYVFDGAPPEMKRAELEERKQKAEEAAAQFAKAKEEGDDEMMEKMSKRTVRVSREQIEECKKLLKLMGMPVVQASGEAEAQCAELVRHNKAWAVATEDMDALTFGSKILVRHLTFSEAKKRPIAEYHMDTILAHTGLTMEQFIDLSILLGCDYVPKIPGIGPHKAWEGIKTHKSIEAFIQSLDPAKHPIPADFNYEGARELFKHPDVVPASDVTIEFREPDEEGLIKFLVQEKLFNKDRVDKGIQRLRAALQKKVQGRLDSFFKIIPKAPPVKTAREEDKKSADMPAGKMRKAGVNGAKKAVKK</sequence>
<dbReference type="VEuPathDB" id="TriTrypDB:BSAL_64375"/>
<keyword evidence="7 16" id="KW-0378">Hydrolase</keyword>
<evidence type="ECO:0000256" key="16">
    <source>
        <dbReference type="HAMAP-Rule" id="MF_03140"/>
    </source>
</evidence>
<evidence type="ECO:0000256" key="7">
    <source>
        <dbReference type="ARBA" id="ARBA00022801"/>
    </source>
</evidence>
<keyword evidence="11 16" id="KW-0234">DNA repair</keyword>
<evidence type="ECO:0000256" key="6">
    <source>
        <dbReference type="ARBA" id="ARBA00022763"/>
    </source>
</evidence>
<evidence type="ECO:0000256" key="17">
    <source>
        <dbReference type="SAM" id="MobiDB-lite"/>
    </source>
</evidence>
<dbReference type="CDD" id="cd09867">
    <property type="entry name" value="PIN_FEN1"/>
    <property type="match status" value="1"/>
</dbReference>
<dbReference type="CDD" id="cd09907">
    <property type="entry name" value="H3TH_FEN1-Euk"/>
    <property type="match status" value="1"/>
</dbReference>
<dbReference type="PROSITE" id="PS00841">
    <property type="entry name" value="XPG_1"/>
    <property type="match status" value="1"/>
</dbReference>
<feature type="compositionally biased region" description="Basic and acidic residues" evidence="17">
    <location>
        <begin position="359"/>
        <end position="368"/>
    </location>
</feature>
<dbReference type="Gene3D" id="1.10.150.20">
    <property type="entry name" value="5' to 3' exonuclease, C-terminal subdomain"/>
    <property type="match status" value="1"/>
</dbReference>
<dbReference type="InterPro" id="IPR006084">
    <property type="entry name" value="XPG/Rad2"/>
</dbReference>
<dbReference type="GO" id="GO:0006284">
    <property type="term" value="P:base-excision repair"/>
    <property type="evidence" value="ECO:0007669"/>
    <property type="project" value="UniProtKB-UniRule"/>
</dbReference>
<comment type="subunit">
    <text evidence="15">Interacts with PCNA1 and PCNA2. Three molecules of FEN1 bind to one PCNA trimer with each molecule binding to one PCNA monomer. PCNA stimulates the nuclease activity without altering cleavage specificity.</text>
</comment>
<dbReference type="OrthoDB" id="1937206at2759"/>
<keyword evidence="3 16" id="KW-0540">Nuclease</keyword>
<keyword evidence="1 16" id="KW-0597">Phosphoprotein</keyword>
<dbReference type="GO" id="GO:0005654">
    <property type="term" value="C:nucleoplasm"/>
    <property type="evidence" value="ECO:0007669"/>
    <property type="project" value="UniProtKB-SubCell"/>
</dbReference>
<comment type="cofactor">
    <cofactor evidence="16">
        <name>Mg(2+)</name>
        <dbReference type="ChEBI" id="CHEBI:18420"/>
    </cofactor>
    <text evidence="16">Binds 2 magnesium ions per subunit. They probably participate in the reaction catalyzed by the enzyme. May bind an additional third magnesium ion after substrate binding.</text>
</comment>
<dbReference type="SMART" id="SM00484">
    <property type="entry name" value="XPGI"/>
    <property type="match status" value="1"/>
</dbReference>
<dbReference type="EMBL" id="CYKH01000376">
    <property type="protein sequence ID" value="CUF64667.1"/>
    <property type="molecule type" value="Genomic_DNA"/>
</dbReference>
<keyword evidence="21" id="KW-1185">Reference proteome</keyword>
<dbReference type="Gene3D" id="3.40.50.1010">
    <property type="entry name" value="5'-nuclease"/>
    <property type="match status" value="1"/>
</dbReference>
<dbReference type="GO" id="GO:0043137">
    <property type="term" value="P:DNA replication, removal of RNA primer"/>
    <property type="evidence" value="ECO:0007669"/>
    <property type="project" value="UniProtKB-UniRule"/>
</dbReference>
<reference evidence="21" key="1">
    <citation type="submission" date="2015-09" db="EMBL/GenBank/DDBJ databases">
        <authorList>
            <consortium name="Pathogen Informatics"/>
        </authorList>
    </citation>
    <scope>NUCLEOTIDE SEQUENCE [LARGE SCALE GENOMIC DNA]</scope>
    <source>
        <strain evidence="21">Lake Konstanz</strain>
    </source>
</reference>
<proteinExistence type="inferred from homology"/>
<dbReference type="GO" id="GO:0017108">
    <property type="term" value="F:5'-flap endonuclease activity"/>
    <property type="evidence" value="ECO:0007669"/>
    <property type="project" value="UniProtKB-UniRule"/>
</dbReference>
<keyword evidence="2 16" id="KW-0235">DNA replication</keyword>
<evidence type="ECO:0000256" key="9">
    <source>
        <dbReference type="ARBA" id="ARBA00022842"/>
    </source>
</evidence>
<dbReference type="GO" id="GO:0000287">
    <property type="term" value="F:magnesium ion binding"/>
    <property type="evidence" value="ECO:0007669"/>
    <property type="project" value="UniProtKB-UniRule"/>
</dbReference>
<keyword evidence="9 16" id="KW-0460">Magnesium</keyword>
<dbReference type="PANTHER" id="PTHR11081">
    <property type="entry name" value="FLAP ENDONUCLEASE FAMILY MEMBER"/>
    <property type="match status" value="1"/>
</dbReference>
<keyword evidence="10 16" id="KW-0496">Mitochondrion</keyword>
<gene>
    <name evidence="20" type="ORF">BSAL_64375</name>
</gene>
<evidence type="ECO:0000256" key="12">
    <source>
        <dbReference type="ARBA" id="ARBA00023242"/>
    </source>
</evidence>
<keyword evidence="5 16" id="KW-0255">Endonuclease</keyword>
<organism evidence="20 21">
    <name type="scientific">Bodo saltans</name>
    <name type="common">Flagellated protozoan</name>
    <dbReference type="NCBI Taxonomy" id="75058"/>
    <lineage>
        <taxon>Eukaryota</taxon>
        <taxon>Discoba</taxon>
        <taxon>Euglenozoa</taxon>
        <taxon>Kinetoplastea</taxon>
        <taxon>Metakinetoplastina</taxon>
        <taxon>Eubodonida</taxon>
        <taxon>Bodonidae</taxon>
        <taxon>Bodo</taxon>
    </lineage>
</organism>
<evidence type="ECO:0000256" key="1">
    <source>
        <dbReference type="ARBA" id="ARBA00022553"/>
    </source>
</evidence>
<dbReference type="FunFam" id="1.10.150.20:FF:000009">
    <property type="entry name" value="Flap endonuclease 1"/>
    <property type="match status" value="1"/>
</dbReference>
<keyword evidence="4 16" id="KW-0479">Metal-binding</keyword>
<dbReference type="PRINTS" id="PR00853">
    <property type="entry name" value="XPGRADSUPER"/>
</dbReference>
<dbReference type="InterPro" id="IPR029060">
    <property type="entry name" value="PIN-like_dom_sf"/>
</dbReference>
<dbReference type="InterPro" id="IPR036279">
    <property type="entry name" value="5-3_exonuclease_C_sf"/>
</dbReference>
<evidence type="ECO:0000313" key="21">
    <source>
        <dbReference type="Proteomes" id="UP000051952"/>
    </source>
</evidence>
<evidence type="ECO:0000256" key="2">
    <source>
        <dbReference type="ARBA" id="ARBA00022705"/>
    </source>
</evidence>
<dbReference type="SUPFAM" id="SSF88723">
    <property type="entry name" value="PIN domain-like"/>
    <property type="match status" value="1"/>
</dbReference>
<evidence type="ECO:0000256" key="14">
    <source>
        <dbReference type="ARBA" id="ARBA00034726"/>
    </source>
</evidence>
<comment type="subcellular location">
    <subcellularLocation>
        <location evidence="16">Nucleus</location>
        <location evidence="16">Nucleolus</location>
    </subcellularLocation>
    <subcellularLocation>
        <location evidence="16">Nucleus</location>
        <location evidence="16">Nucleoplasm</location>
    </subcellularLocation>
    <subcellularLocation>
        <location evidence="16">Mitochondrion</location>
    </subcellularLocation>
    <text evidence="16">Resides mostly in the nucleoli and relocalizes to the nucleoplasm upon DNA damage.</text>
</comment>
<dbReference type="HAMAP" id="MF_00614">
    <property type="entry name" value="Fen"/>
    <property type="match status" value="1"/>
</dbReference>
<evidence type="ECO:0000259" key="19">
    <source>
        <dbReference type="SMART" id="SM00485"/>
    </source>
</evidence>
<comment type="similarity">
    <text evidence="14 16">Belongs to the XPG/RAD2 endonuclease family. FEN1 subfamily.</text>
</comment>
<evidence type="ECO:0000256" key="15">
    <source>
        <dbReference type="ARBA" id="ARBA00063178"/>
    </source>
</evidence>
<dbReference type="FunFam" id="3.40.50.1010:FF:000016">
    <property type="entry name" value="Flap endonuclease 1"/>
    <property type="match status" value="1"/>
</dbReference>
<dbReference type="InterPro" id="IPR023426">
    <property type="entry name" value="Flap_endonuc"/>
</dbReference>
<dbReference type="OMA" id="MGIPWVQ"/>
<dbReference type="GO" id="GO:0005739">
    <property type="term" value="C:mitochondrion"/>
    <property type="evidence" value="ECO:0007669"/>
    <property type="project" value="UniProtKB-SubCell"/>
</dbReference>
<dbReference type="InterPro" id="IPR008918">
    <property type="entry name" value="HhH2"/>
</dbReference>
<feature type="region of interest" description="Disordered" evidence="17">
    <location>
        <begin position="358"/>
        <end position="389"/>
    </location>
</feature>
<dbReference type="SMART" id="SM00485">
    <property type="entry name" value="XPGN"/>
    <property type="match status" value="1"/>
</dbReference>
<feature type="compositionally biased region" description="Low complexity" evidence="17">
    <location>
        <begin position="378"/>
        <end position="389"/>
    </location>
</feature>
<evidence type="ECO:0000259" key="18">
    <source>
        <dbReference type="SMART" id="SM00484"/>
    </source>
</evidence>
<protein>
    <recommendedName>
        <fullName evidence="16">Flap endonuclease 1</fullName>
        <shortName evidence="16">FEN-1</shortName>
        <ecNumber evidence="16">3.1.-.-</ecNumber>
    </recommendedName>
    <alternativeName>
        <fullName evidence="16">Flap structure-specific endonuclease 1</fullName>
    </alternativeName>
</protein>
<keyword evidence="8 16" id="KW-0269">Exonuclease</keyword>
<dbReference type="EC" id="3.1.-.-" evidence="16"/>
<feature type="domain" description="XPG-I" evidence="18">
    <location>
        <begin position="150"/>
        <end position="222"/>
    </location>
</feature>
<accession>A0A0S4IVR8</accession>
<dbReference type="InterPro" id="IPR019974">
    <property type="entry name" value="XPG_CS"/>
</dbReference>
<evidence type="ECO:0000256" key="5">
    <source>
        <dbReference type="ARBA" id="ARBA00022759"/>
    </source>
</evidence>
<name>A0A0S4IVR8_BODSA</name>
<feature type="domain" description="XPG N-terminal" evidence="19">
    <location>
        <begin position="1"/>
        <end position="111"/>
    </location>
</feature>
<dbReference type="GO" id="GO:0005730">
    <property type="term" value="C:nucleolus"/>
    <property type="evidence" value="ECO:0007669"/>
    <property type="project" value="UniProtKB-SubCell"/>
</dbReference>
<evidence type="ECO:0000256" key="11">
    <source>
        <dbReference type="ARBA" id="ARBA00023204"/>
    </source>
</evidence>
<dbReference type="Pfam" id="PF00867">
    <property type="entry name" value="XPG_I"/>
    <property type="match status" value="1"/>
</dbReference>
<dbReference type="SUPFAM" id="SSF47807">
    <property type="entry name" value="5' to 3' exonuclease, C-terminal subdomain"/>
    <property type="match status" value="1"/>
</dbReference>
<comment type="function">
    <text evidence="13 16">Structure-specific nuclease with 5'-flap endonuclease and 5'-3' exonuclease activities involved in DNA replication and repair. During DNA replication, cleaves the 5'-overhanging flap structure that is generated by displacement synthesis when DNA polymerase encounters the 5'-end of a downstream Okazaki fragment. It enters the flap from the 5'-end and then tracks to cleave the flap base, leaving a nick for ligation. Also involved in the long patch base excision repair (LP-BER) pathway, by cleaving within the apurinic/apyrimidinic (AP) site-terminated flap. Acts as a genome stabilization factor that prevents flaps from equilibrating into structures that lead to duplications and deletions. Also possesses 5'-3' exonuclease activity on nicked or gapped double-stranded DNA, and exhibits RNase H activity. Also involved in replication and repair of rDNA and in repairing mitochondrial DNA.</text>
</comment>
<dbReference type="GO" id="GO:0008409">
    <property type="term" value="F:5'-3' exonuclease activity"/>
    <property type="evidence" value="ECO:0007669"/>
    <property type="project" value="UniProtKB-UniRule"/>
</dbReference>
<evidence type="ECO:0000256" key="10">
    <source>
        <dbReference type="ARBA" id="ARBA00023128"/>
    </source>
</evidence>
<dbReference type="InterPro" id="IPR006085">
    <property type="entry name" value="XPG_DNA_repair_N"/>
</dbReference>